<keyword evidence="2" id="KW-1185">Reference proteome</keyword>
<dbReference type="EMBL" id="KQ977948">
    <property type="protein sequence ID" value="KYM98516.1"/>
    <property type="molecule type" value="Genomic_DNA"/>
</dbReference>
<sequence>MRSPNQARTRKLLAMGNTKLRSGIGLLTGHLPLRAHLFNLRLAEQKECRLCGEESEDNLHLLCRCPALACKRYKSWGHMFMTPKDFENAKVSSLISLVSDTRLGLTE</sequence>
<name>A0A151IDI0_9HYME</name>
<dbReference type="AlphaFoldDB" id="A0A151IDI0"/>
<evidence type="ECO:0000313" key="2">
    <source>
        <dbReference type="Proteomes" id="UP000078542"/>
    </source>
</evidence>
<reference evidence="1 2" key="1">
    <citation type="submission" date="2016-03" db="EMBL/GenBank/DDBJ databases">
        <title>Cyphomyrmex costatus WGS genome.</title>
        <authorList>
            <person name="Nygaard S."/>
            <person name="Hu H."/>
            <person name="Boomsma J."/>
            <person name="Zhang G."/>
        </authorList>
    </citation>
    <scope>NUCLEOTIDE SEQUENCE [LARGE SCALE GENOMIC DNA]</scope>
    <source>
        <strain evidence="1">MS0001</strain>
        <tissue evidence="1">Whole body</tissue>
    </source>
</reference>
<protein>
    <recommendedName>
        <fullName evidence="3">Reverse transcriptase zinc-binding domain-containing protein</fullName>
    </recommendedName>
</protein>
<evidence type="ECO:0008006" key="3">
    <source>
        <dbReference type="Google" id="ProtNLM"/>
    </source>
</evidence>
<dbReference type="Proteomes" id="UP000078542">
    <property type="component" value="Unassembled WGS sequence"/>
</dbReference>
<gene>
    <name evidence="1" type="ORF">ALC62_10771</name>
</gene>
<proteinExistence type="predicted"/>
<accession>A0A151IDI0</accession>
<evidence type="ECO:0000313" key="1">
    <source>
        <dbReference type="EMBL" id="KYM98516.1"/>
    </source>
</evidence>
<organism evidence="1 2">
    <name type="scientific">Cyphomyrmex costatus</name>
    <dbReference type="NCBI Taxonomy" id="456900"/>
    <lineage>
        <taxon>Eukaryota</taxon>
        <taxon>Metazoa</taxon>
        <taxon>Ecdysozoa</taxon>
        <taxon>Arthropoda</taxon>
        <taxon>Hexapoda</taxon>
        <taxon>Insecta</taxon>
        <taxon>Pterygota</taxon>
        <taxon>Neoptera</taxon>
        <taxon>Endopterygota</taxon>
        <taxon>Hymenoptera</taxon>
        <taxon>Apocrita</taxon>
        <taxon>Aculeata</taxon>
        <taxon>Formicoidea</taxon>
        <taxon>Formicidae</taxon>
        <taxon>Myrmicinae</taxon>
        <taxon>Cyphomyrmex</taxon>
    </lineage>
</organism>